<feature type="compositionally biased region" description="Basic and acidic residues" evidence="2">
    <location>
        <begin position="588"/>
        <end position="598"/>
    </location>
</feature>
<evidence type="ECO:0000313" key="5">
    <source>
        <dbReference type="Proteomes" id="UP001432322"/>
    </source>
</evidence>
<dbReference type="EMBL" id="BTSY01000002">
    <property type="protein sequence ID" value="GMT15426.1"/>
    <property type="molecule type" value="Genomic_DNA"/>
</dbReference>
<feature type="compositionally biased region" description="Acidic residues" evidence="2">
    <location>
        <begin position="428"/>
        <end position="439"/>
    </location>
</feature>
<feature type="region of interest" description="Disordered" evidence="2">
    <location>
        <begin position="393"/>
        <end position="460"/>
    </location>
</feature>
<sequence length="610" mass="69000">MVHRYPDDSPFSQEAPEPNRSQFSQSGKDSALEFIGEDYDDAYIFYRPPHNQHFEGPFPERQIQLWYLEGYFYNSLEFKFHVDGPIETLESLKTKNGRQCPFHEPLEETQNHGSAVAQETLTITLGRLAELAEEVEKLKFDANISNTLVRRVNEVMERDKSNERYRRESEEQLNALRGEVEELKERLTMTLATACSEYEEDVETPIETNEITEETGEGCVTSTQEHSAVDHFITEDAAALRSEMEQLQESYHRLDKFTFKLSNKLVTFKSMFKSIDALCDGVNGEYGVYARLSDLEETVEEMREMLGANLDGRKTIASSQHKQDGIVIPNETLKEVQERAAKQMAAVLNDEEYVNLERKLSSADSTTEVFAAASESLTAVVAAAMPLPSKLQLENKGVQDDQPDTWESIEDGASDMTQNSLSFNENGQDVEEEVMTEEDTVTKMEGGREDKENDAATPEDATDRLDLLGKGMSFFLNLAKDDIGEMASDSDIDGFLTAVKSAKLLHIAESVKQYFGKPLTCKQCSSEDKTVELNNAIEYFEHVNRSHFKKCGGADKVLVKQFAYLLEQFKAPVPVPIALAKRQYAEREKNKPWLKREAISPIGKPNKKKK</sequence>
<comment type="caution">
    <text evidence="4">The sequence shown here is derived from an EMBL/GenBank/DDBJ whole genome shotgun (WGS) entry which is preliminary data.</text>
</comment>
<feature type="compositionally biased region" description="Basic and acidic residues" evidence="2">
    <location>
        <begin position="440"/>
        <end position="454"/>
    </location>
</feature>
<dbReference type="AlphaFoldDB" id="A0AAV5V9K8"/>
<feature type="region of interest" description="Disordered" evidence="2">
    <location>
        <begin position="1"/>
        <end position="27"/>
    </location>
</feature>
<evidence type="ECO:0000259" key="3">
    <source>
        <dbReference type="PROSITE" id="PS50829"/>
    </source>
</evidence>
<keyword evidence="1" id="KW-0175">Coiled coil</keyword>
<dbReference type="InterPro" id="IPR035445">
    <property type="entry name" value="GYF-like_dom_sf"/>
</dbReference>
<keyword evidence="5" id="KW-1185">Reference proteome</keyword>
<gene>
    <name evidence="4" type="ORF">PFISCL1PPCAC_6723</name>
</gene>
<feature type="compositionally biased region" description="Acidic residues" evidence="2">
    <location>
        <begin position="401"/>
        <end position="413"/>
    </location>
</feature>
<feature type="compositionally biased region" description="Polar residues" evidence="2">
    <location>
        <begin position="415"/>
        <end position="427"/>
    </location>
</feature>
<dbReference type="InterPro" id="IPR003169">
    <property type="entry name" value="GYF"/>
</dbReference>
<evidence type="ECO:0000256" key="1">
    <source>
        <dbReference type="SAM" id="Coils"/>
    </source>
</evidence>
<feature type="region of interest" description="Disordered" evidence="2">
    <location>
        <begin position="588"/>
        <end position="610"/>
    </location>
</feature>
<accession>A0AAV5V9K8</accession>
<dbReference type="SUPFAM" id="SSF55277">
    <property type="entry name" value="GYF domain"/>
    <property type="match status" value="1"/>
</dbReference>
<proteinExistence type="predicted"/>
<name>A0AAV5V9K8_9BILA</name>
<dbReference type="PROSITE" id="PS50829">
    <property type="entry name" value="GYF"/>
    <property type="match status" value="1"/>
</dbReference>
<reference evidence="4" key="1">
    <citation type="submission" date="2023-10" db="EMBL/GenBank/DDBJ databases">
        <title>Genome assembly of Pristionchus species.</title>
        <authorList>
            <person name="Yoshida K."/>
            <person name="Sommer R.J."/>
        </authorList>
    </citation>
    <scope>NUCLEOTIDE SEQUENCE</scope>
    <source>
        <strain evidence="4">RS5133</strain>
    </source>
</reference>
<feature type="coiled-coil region" evidence="1">
    <location>
        <begin position="166"/>
        <end position="193"/>
    </location>
</feature>
<evidence type="ECO:0000313" key="4">
    <source>
        <dbReference type="EMBL" id="GMT15426.1"/>
    </source>
</evidence>
<organism evidence="4 5">
    <name type="scientific">Pristionchus fissidentatus</name>
    <dbReference type="NCBI Taxonomy" id="1538716"/>
    <lineage>
        <taxon>Eukaryota</taxon>
        <taxon>Metazoa</taxon>
        <taxon>Ecdysozoa</taxon>
        <taxon>Nematoda</taxon>
        <taxon>Chromadorea</taxon>
        <taxon>Rhabditida</taxon>
        <taxon>Rhabditina</taxon>
        <taxon>Diplogasteromorpha</taxon>
        <taxon>Diplogasteroidea</taxon>
        <taxon>Neodiplogasteridae</taxon>
        <taxon>Pristionchus</taxon>
    </lineage>
</organism>
<protein>
    <recommendedName>
        <fullName evidence="3">GYF domain-containing protein</fullName>
    </recommendedName>
</protein>
<evidence type="ECO:0000256" key="2">
    <source>
        <dbReference type="SAM" id="MobiDB-lite"/>
    </source>
</evidence>
<feature type="domain" description="GYF" evidence="3">
    <location>
        <begin position="41"/>
        <end position="93"/>
    </location>
</feature>
<dbReference type="Proteomes" id="UP001432322">
    <property type="component" value="Unassembled WGS sequence"/>
</dbReference>